<feature type="compositionally biased region" description="Low complexity" evidence="2">
    <location>
        <begin position="363"/>
        <end position="390"/>
    </location>
</feature>
<proteinExistence type="predicted"/>
<reference evidence="5" key="1">
    <citation type="journal article" date="2011" name="Genome Res.">
        <title>Phylogeny-wide analysis of social amoeba genomes highlights ancient origins for complex intercellular communication.</title>
        <authorList>
            <person name="Heidel A.J."/>
            <person name="Lawal H.M."/>
            <person name="Felder M."/>
            <person name="Schilde C."/>
            <person name="Helps N.R."/>
            <person name="Tunggal B."/>
            <person name="Rivero F."/>
            <person name="John U."/>
            <person name="Schleicher M."/>
            <person name="Eichinger L."/>
            <person name="Platzer M."/>
            <person name="Noegel A.A."/>
            <person name="Schaap P."/>
            <person name="Gloeckner G."/>
        </authorList>
    </citation>
    <scope>NUCLEOTIDE SEQUENCE [LARGE SCALE GENOMIC DNA]</scope>
    <source>
        <strain evidence="5">SH3</strain>
    </source>
</reference>
<feature type="region of interest" description="Disordered" evidence="2">
    <location>
        <begin position="157"/>
        <end position="191"/>
    </location>
</feature>
<feature type="region of interest" description="Disordered" evidence="2">
    <location>
        <begin position="363"/>
        <end position="436"/>
    </location>
</feature>
<feature type="compositionally biased region" description="Low complexity" evidence="2">
    <location>
        <begin position="157"/>
        <end position="168"/>
    </location>
</feature>
<keyword evidence="1" id="KW-0694">RNA-binding</keyword>
<dbReference type="InterPro" id="IPR000504">
    <property type="entry name" value="RRM_dom"/>
</dbReference>
<dbReference type="AlphaFoldDB" id="F4QB95"/>
<protein>
    <recommendedName>
        <fullName evidence="3">RRM domain-containing protein</fullName>
    </recommendedName>
</protein>
<organism evidence="4 5">
    <name type="scientific">Cavenderia fasciculata</name>
    <name type="common">Slime mold</name>
    <name type="synonym">Dictyostelium fasciculatum</name>
    <dbReference type="NCBI Taxonomy" id="261658"/>
    <lineage>
        <taxon>Eukaryota</taxon>
        <taxon>Amoebozoa</taxon>
        <taxon>Evosea</taxon>
        <taxon>Eumycetozoa</taxon>
        <taxon>Dictyostelia</taxon>
        <taxon>Acytosteliales</taxon>
        <taxon>Cavenderiaceae</taxon>
        <taxon>Cavenderia</taxon>
    </lineage>
</organism>
<evidence type="ECO:0000313" key="5">
    <source>
        <dbReference type="Proteomes" id="UP000007797"/>
    </source>
</evidence>
<dbReference type="OrthoDB" id="193499at2759"/>
<dbReference type="Proteomes" id="UP000007797">
    <property type="component" value="Unassembled WGS sequence"/>
</dbReference>
<dbReference type="PROSITE" id="PS50102">
    <property type="entry name" value="RRM"/>
    <property type="match status" value="1"/>
</dbReference>
<evidence type="ECO:0000259" key="3">
    <source>
        <dbReference type="PROSITE" id="PS50102"/>
    </source>
</evidence>
<feature type="compositionally biased region" description="Basic residues" evidence="2">
    <location>
        <begin position="527"/>
        <end position="541"/>
    </location>
</feature>
<keyword evidence="5" id="KW-1185">Reference proteome</keyword>
<dbReference type="RefSeq" id="XP_004351383.1">
    <property type="nucleotide sequence ID" value="XM_004351331.1"/>
</dbReference>
<dbReference type="EMBL" id="GL883027">
    <property type="protein sequence ID" value="EGG14867.1"/>
    <property type="molecule type" value="Genomic_DNA"/>
</dbReference>
<sequence length="668" mass="72993">METLASFFHFIFGTLERCEIPENKFGKTRGFAFIEFENKDNAHLAFSQLSKQEIMLDGRVLKLEWAKATKLYKEDIQNLSGETRERFMGNFRNQNSLDSKFSKNKRKPQKRYPNSPGVPYETIAAAQNSQQSIPPQPLQTSPSQQPLQMQSIMPLTPYHQQQQQQQQQSNHIIQPPPSLGPQSSPNQMLNGHKLLNKSYSNVSPIGTSNGNMVANLYGAVTPTSNNSIQPNGSGGYTVQKKNGGGGMMVNGTMMNTGVSFDVVSNIQALNISPTQLSNKPIVYGLSTSNGSINTGNNNNGNGFIGSNIPTTQSNMVVGLALNTSNGSLNSMNHPSLGQNNNKSYLLDTSPILTANGITGINGNNNNNNNNNHLHLHNNNNSTNNNNNCSGNGVGGGLGLSSSSHSLSSSSSSTSSLSSSNNLTSPKPSPPTSSSNVHDFNSDFIKFTANPSAFQTTTIDFNPIPPISKLQHQNSQDLLPLPYSNNNNPASNNNSTGNGNGNHHLNLNPAAISMINNFGNNSSSNSSFHHHQQQQQQLHHHQQQISTDEKEHLYLKPTNFYNNVYKEPSLDVEMLFTCDLVGRILKCFRARLGIGAEVEITSKNAMRAASSTLGLYDKNASSLFKSPNHSTTMNKNTGKMAHHSLHRHNRRCSGRKANYIVNRLHRPNI</sequence>
<evidence type="ECO:0000256" key="2">
    <source>
        <dbReference type="SAM" id="MobiDB-lite"/>
    </source>
</evidence>
<name>F4QB95_CACFS</name>
<feature type="domain" description="RRM" evidence="3">
    <location>
        <begin position="1"/>
        <end position="68"/>
    </location>
</feature>
<evidence type="ECO:0000313" key="4">
    <source>
        <dbReference type="EMBL" id="EGG14867.1"/>
    </source>
</evidence>
<feature type="compositionally biased region" description="Low complexity" evidence="2">
    <location>
        <begin position="480"/>
        <end position="526"/>
    </location>
</feature>
<dbReference type="CDD" id="cd00590">
    <property type="entry name" value="RRM_SF"/>
    <property type="match status" value="1"/>
</dbReference>
<dbReference type="GO" id="GO:0003723">
    <property type="term" value="F:RNA binding"/>
    <property type="evidence" value="ECO:0007669"/>
    <property type="project" value="UniProtKB-UniRule"/>
</dbReference>
<feature type="compositionally biased region" description="Low complexity" evidence="2">
    <location>
        <begin position="399"/>
        <end position="435"/>
    </location>
</feature>
<evidence type="ECO:0000256" key="1">
    <source>
        <dbReference type="PROSITE-ProRule" id="PRU00176"/>
    </source>
</evidence>
<dbReference type="Gene3D" id="3.30.70.330">
    <property type="match status" value="1"/>
</dbReference>
<dbReference type="InterPro" id="IPR012677">
    <property type="entry name" value="Nucleotide-bd_a/b_plait_sf"/>
</dbReference>
<feature type="region of interest" description="Disordered" evidence="2">
    <location>
        <begin position="88"/>
        <end position="120"/>
    </location>
</feature>
<gene>
    <name evidence="4" type="ORF">DFA_10740</name>
</gene>
<dbReference type="SUPFAM" id="SSF54928">
    <property type="entry name" value="RNA-binding domain, RBD"/>
    <property type="match status" value="1"/>
</dbReference>
<feature type="region of interest" description="Disordered" evidence="2">
    <location>
        <begin position="476"/>
        <end position="547"/>
    </location>
</feature>
<dbReference type="GeneID" id="14866866"/>
<dbReference type="KEGG" id="dfa:DFA_10740"/>
<accession>F4QB95</accession>
<dbReference type="Pfam" id="PF00076">
    <property type="entry name" value="RRM_1"/>
    <property type="match status" value="1"/>
</dbReference>
<dbReference type="InterPro" id="IPR035979">
    <property type="entry name" value="RBD_domain_sf"/>
</dbReference>